<evidence type="ECO:0000259" key="10">
    <source>
        <dbReference type="PROSITE" id="PS51915"/>
    </source>
</evidence>
<evidence type="ECO:0000313" key="11">
    <source>
        <dbReference type="EMBL" id="SSX00972.1"/>
    </source>
</evidence>
<feature type="domain" description="C2H2-type" evidence="9">
    <location>
        <begin position="302"/>
        <end position="330"/>
    </location>
</feature>
<evidence type="ECO:0000256" key="8">
    <source>
        <dbReference type="PROSITE-ProRule" id="PRU01263"/>
    </source>
</evidence>
<proteinExistence type="predicted"/>
<dbReference type="PROSITE" id="PS51915">
    <property type="entry name" value="ZAD"/>
    <property type="match status" value="1"/>
</dbReference>
<dbReference type="InterPro" id="IPR036236">
    <property type="entry name" value="Znf_C2H2_sf"/>
</dbReference>
<keyword evidence="6" id="KW-0539">Nucleus</keyword>
<evidence type="ECO:0000256" key="6">
    <source>
        <dbReference type="ARBA" id="ARBA00023242"/>
    </source>
</evidence>
<feature type="domain" description="ZAD" evidence="10">
    <location>
        <begin position="446"/>
        <end position="523"/>
    </location>
</feature>
<evidence type="ECO:0000256" key="4">
    <source>
        <dbReference type="ARBA" id="ARBA00022771"/>
    </source>
</evidence>
<feature type="binding site" evidence="8">
    <location>
        <position position="451"/>
    </location>
    <ligand>
        <name>Zn(2+)</name>
        <dbReference type="ChEBI" id="CHEBI:29105"/>
    </ligand>
</feature>
<evidence type="ECO:0000256" key="2">
    <source>
        <dbReference type="ARBA" id="ARBA00022723"/>
    </source>
</evidence>
<feature type="binding site" evidence="8">
    <location>
        <position position="496"/>
    </location>
    <ligand>
        <name>Zn(2+)</name>
        <dbReference type="ChEBI" id="CHEBI:29105"/>
    </ligand>
</feature>
<gene>
    <name evidence="11" type="primary">CSON004477</name>
</gene>
<evidence type="ECO:0000259" key="9">
    <source>
        <dbReference type="PROSITE" id="PS50157"/>
    </source>
</evidence>
<feature type="domain" description="C2H2-type" evidence="9">
    <location>
        <begin position="242"/>
        <end position="270"/>
    </location>
</feature>
<dbReference type="VEuPathDB" id="VectorBase:CSON004477"/>
<keyword evidence="3" id="KW-0677">Repeat</keyword>
<feature type="domain" description="C2H2-type" evidence="9">
    <location>
        <begin position="606"/>
        <end position="636"/>
    </location>
</feature>
<comment type="subcellular location">
    <subcellularLocation>
        <location evidence="1">Nucleus</location>
    </subcellularLocation>
</comment>
<keyword evidence="4 7" id="KW-0863">Zinc-finger</keyword>
<dbReference type="SUPFAM" id="SSF57667">
    <property type="entry name" value="beta-beta-alpha zinc fingers"/>
    <property type="match status" value="12"/>
</dbReference>
<evidence type="ECO:0000256" key="5">
    <source>
        <dbReference type="ARBA" id="ARBA00022833"/>
    </source>
</evidence>
<dbReference type="PROSITE" id="PS50157">
    <property type="entry name" value="ZINC_FINGER_C2H2_2"/>
    <property type="match status" value="19"/>
</dbReference>
<dbReference type="PROSITE" id="PS00028">
    <property type="entry name" value="ZINC_FINGER_C2H2_1"/>
    <property type="match status" value="17"/>
</dbReference>
<feature type="domain" description="C2H2-type" evidence="9">
    <location>
        <begin position="416"/>
        <end position="444"/>
    </location>
</feature>
<name>A0A336KAX8_CULSO</name>
<dbReference type="SMART" id="SM00868">
    <property type="entry name" value="zf-AD"/>
    <property type="match status" value="1"/>
</dbReference>
<feature type="domain" description="C2H2-type" evidence="9">
    <location>
        <begin position="360"/>
        <end position="388"/>
    </location>
</feature>
<organism evidence="11">
    <name type="scientific">Culicoides sonorensis</name>
    <name type="common">Biting midge</name>
    <dbReference type="NCBI Taxonomy" id="179676"/>
    <lineage>
        <taxon>Eukaryota</taxon>
        <taxon>Metazoa</taxon>
        <taxon>Ecdysozoa</taxon>
        <taxon>Arthropoda</taxon>
        <taxon>Hexapoda</taxon>
        <taxon>Insecta</taxon>
        <taxon>Pterygota</taxon>
        <taxon>Neoptera</taxon>
        <taxon>Endopterygota</taxon>
        <taxon>Diptera</taxon>
        <taxon>Nematocera</taxon>
        <taxon>Chironomoidea</taxon>
        <taxon>Ceratopogonidae</taxon>
        <taxon>Ceratopogoninae</taxon>
        <taxon>Culicoides</taxon>
        <taxon>Monoculicoides</taxon>
    </lineage>
</organism>
<keyword evidence="2 8" id="KW-0479">Metal-binding</keyword>
<feature type="domain" description="C2H2-type" evidence="9">
    <location>
        <begin position="729"/>
        <end position="756"/>
    </location>
</feature>
<evidence type="ECO:0000256" key="3">
    <source>
        <dbReference type="ARBA" id="ARBA00022737"/>
    </source>
</evidence>
<evidence type="ECO:0000256" key="1">
    <source>
        <dbReference type="ARBA" id="ARBA00004123"/>
    </source>
</evidence>
<feature type="domain" description="C2H2-type" evidence="9">
    <location>
        <begin position="332"/>
        <end position="359"/>
    </location>
</feature>
<feature type="domain" description="C2H2-type" evidence="9">
    <location>
        <begin position="756"/>
        <end position="784"/>
    </location>
</feature>
<feature type="binding site" evidence="8">
    <location>
        <position position="448"/>
    </location>
    <ligand>
        <name>Zn(2+)</name>
        <dbReference type="ChEBI" id="CHEBI:29105"/>
    </ligand>
</feature>
<keyword evidence="5 8" id="KW-0862">Zinc</keyword>
<dbReference type="EMBL" id="UFQT01000188">
    <property type="protein sequence ID" value="SSX21352.1"/>
    <property type="molecule type" value="Genomic_DNA"/>
</dbReference>
<feature type="domain" description="C2H2-type" evidence="9">
    <location>
        <begin position="152"/>
        <end position="182"/>
    </location>
</feature>
<dbReference type="GO" id="GO:0008270">
    <property type="term" value="F:zinc ion binding"/>
    <property type="evidence" value="ECO:0007669"/>
    <property type="project" value="UniProtKB-UniRule"/>
</dbReference>
<protein>
    <submittedName>
        <fullName evidence="11">CSON004477 protein</fullName>
    </submittedName>
</protein>
<dbReference type="Gene3D" id="3.30.160.60">
    <property type="entry name" value="Classic Zinc Finger"/>
    <property type="match status" value="12"/>
</dbReference>
<feature type="domain" description="C2H2-type" evidence="9">
    <location>
        <begin position="786"/>
        <end position="813"/>
    </location>
</feature>
<dbReference type="GO" id="GO:0005634">
    <property type="term" value="C:nucleus"/>
    <property type="evidence" value="ECO:0007669"/>
    <property type="project" value="UniProtKB-SubCell"/>
</dbReference>
<feature type="binding site" evidence="8">
    <location>
        <position position="499"/>
    </location>
    <ligand>
        <name>Zn(2+)</name>
        <dbReference type="ChEBI" id="CHEBI:29105"/>
    </ligand>
</feature>
<feature type="domain" description="C2H2-type" evidence="9">
    <location>
        <begin position="211"/>
        <end position="239"/>
    </location>
</feature>
<dbReference type="SUPFAM" id="SSF57716">
    <property type="entry name" value="Glucocorticoid receptor-like (DNA-binding domain)"/>
    <property type="match status" value="1"/>
</dbReference>
<dbReference type="PANTHER" id="PTHR24394:SF29">
    <property type="entry name" value="MYONEURIN"/>
    <property type="match status" value="1"/>
</dbReference>
<dbReference type="InterPro" id="IPR012934">
    <property type="entry name" value="Znf_AD"/>
</dbReference>
<dbReference type="Pfam" id="PF12874">
    <property type="entry name" value="zf-met"/>
    <property type="match status" value="2"/>
</dbReference>
<dbReference type="Pfam" id="PF13912">
    <property type="entry name" value="zf-C2H2_6"/>
    <property type="match status" value="1"/>
</dbReference>
<dbReference type="EMBL" id="UFQS01000188">
    <property type="protein sequence ID" value="SSX00972.1"/>
    <property type="molecule type" value="Genomic_DNA"/>
</dbReference>
<dbReference type="AlphaFoldDB" id="A0A336KAX8"/>
<feature type="domain" description="C2H2-type" evidence="9">
    <location>
        <begin position="183"/>
        <end position="206"/>
    </location>
</feature>
<dbReference type="Pfam" id="PF00096">
    <property type="entry name" value="zf-C2H2"/>
    <property type="match status" value="7"/>
</dbReference>
<feature type="domain" description="C2H2-type" evidence="9">
    <location>
        <begin position="814"/>
        <end position="842"/>
    </location>
</feature>
<feature type="domain" description="C2H2-type" evidence="9">
    <location>
        <begin position="275"/>
        <end position="302"/>
    </location>
</feature>
<feature type="domain" description="C2H2-type" evidence="9">
    <location>
        <begin position="843"/>
        <end position="870"/>
    </location>
</feature>
<feature type="domain" description="C2H2-type" evidence="9">
    <location>
        <begin position="665"/>
        <end position="693"/>
    </location>
</feature>
<feature type="domain" description="C2H2-type" evidence="9">
    <location>
        <begin position="696"/>
        <end position="724"/>
    </location>
</feature>
<feature type="domain" description="C2H2-type" evidence="9">
    <location>
        <begin position="870"/>
        <end position="898"/>
    </location>
</feature>
<evidence type="ECO:0000256" key="7">
    <source>
        <dbReference type="PROSITE-ProRule" id="PRU00042"/>
    </source>
</evidence>
<reference evidence="12" key="2">
    <citation type="submission" date="2018-07" db="EMBL/GenBank/DDBJ databases">
        <authorList>
            <person name="Quirk P.G."/>
            <person name="Krulwich T.A."/>
        </authorList>
    </citation>
    <scope>NUCLEOTIDE SEQUENCE</scope>
</reference>
<accession>A0A336KAX8</accession>
<dbReference type="GO" id="GO:0000981">
    <property type="term" value="F:DNA-binding transcription factor activity, RNA polymerase II-specific"/>
    <property type="evidence" value="ECO:0007669"/>
    <property type="project" value="TreeGrafter"/>
</dbReference>
<dbReference type="SMART" id="SM00355">
    <property type="entry name" value="ZnF_C2H2"/>
    <property type="match status" value="21"/>
</dbReference>
<reference evidence="11" key="1">
    <citation type="submission" date="2018-04" db="EMBL/GenBank/DDBJ databases">
        <authorList>
            <person name="Go L.Y."/>
            <person name="Mitchell J.A."/>
        </authorList>
    </citation>
    <scope>NUCLEOTIDE SEQUENCE</scope>
    <source>
        <tissue evidence="11">Whole organism</tissue>
    </source>
</reference>
<evidence type="ECO:0000313" key="12">
    <source>
        <dbReference type="EMBL" id="SSX21352.1"/>
    </source>
</evidence>
<feature type="domain" description="C2H2-type" evidence="9">
    <location>
        <begin position="389"/>
        <end position="416"/>
    </location>
</feature>
<dbReference type="PANTHER" id="PTHR24394">
    <property type="entry name" value="ZINC FINGER PROTEIN"/>
    <property type="match status" value="1"/>
</dbReference>
<dbReference type="InterPro" id="IPR013087">
    <property type="entry name" value="Znf_C2H2_type"/>
</dbReference>
<sequence>MSIELNCRACFTLINFSTDKAFKLSDEVRTLDITLAEIFTYCSELSLEKSTMDDGIKKVHDTDQKFKELTANAFSIKLEPELIIKPEFHEILHLVDVKSEILVQDEIKTKDKPKRRYERKLRKKEDWEIPRSRRKVRKENLLKYQKNAEGLYECPDQRCPCCFNHIGQLELHLEEQHADGTPYQCDICKKSFPSMRLIRYHISQCHLPRPYTCDICGKNFVTHSAIKDHMTKIHLGKRYKPVVCKECGKYFPAVSNLNRHIKHVHPLKQVIGFRFQCTLCENFYKTKKSLNLHMETHDKREMSCEFCNKIFYRERNLNTHIKIVHLNREKTRACHICGKAFTQKKSLDRHLFIHNEDRSFKCPECPFSAKYKQTLSSHIKNIHSAEEPVNCEVCGQKVKNLTRLKQHMKLHTGPDLKCEFCDKTYKKKNSLQCHVDKIHRGKTKRHKCTICLKDFTDIRFKLSDVVRSLDITLAEIFSYCSDLSLEKSTIDDGIVCIGCKRKLIELYQFKKQIYETDQKFRELTTNAFSIKLETELIIKSELVEEFHLEAVKPEILVQEENKNTDKLSRKNVSKLRKKEDWEIPRSLRKVRKENLLKYQRNAEGLYECPDQRCPCCFQQIGKLELHLEEQHADGTPYQCDICKNSFSGMRLIRCHISQFHLPRPYSCDICKKSFLKRAAIRDHMTGKHLGKRPKAVVCKECGKYFPAESNLRNHKMNVHPLKQVIGSRFQCTLCEKFYKTKKILKQHMEIHNKREMSCEFCNKIFYRERNLKTHIKLVHLNREKSRPCHICGKAFTHKKSLDRHLFTHSEVRAFKCSECPFSAKYKLSLSSHIKYAHSTDDPVNCEVCGQKMKNLPCLKLHMKLHTGPDLKCEFCDKTYKSENSLRCHIDTIHRGKTRRHKCTICLKDLFKKRKLMEHIETDHKDELEKTGKLANDFIEQYFTINGS</sequence>